<sequence length="95" mass="10838">MVTYTVLADVNEQEFQNPQELVTVWGEIRADIERLGGELRESYALIGDYDFQLTFEVEEEDAAIQIAMAIERHGLDTKTMRAMSIDRLGELVDDV</sequence>
<dbReference type="GeneID" id="72184673"/>
<keyword evidence="2" id="KW-1185">Reference proteome</keyword>
<dbReference type="KEGG" id="halx:M0R89_05700"/>
<gene>
    <name evidence="1" type="ORF">M0R89_05700</name>
</gene>
<dbReference type="Pfam" id="PF08734">
    <property type="entry name" value="GYD"/>
    <property type="match status" value="1"/>
</dbReference>
<dbReference type="InterPro" id="IPR014845">
    <property type="entry name" value="GYD/TTHA1554"/>
</dbReference>
<evidence type="ECO:0000313" key="2">
    <source>
        <dbReference type="Proteomes" id="UP000830729"/>
    </source>
</evidence>
<organism evidence="1 2">
    <name type="scientific">Halorussus limi</name>
    <dbReference type="NCBI Taxonomy" id="2938695"/>
    <lineage>
        <taxon>Archaea</taxon>
        <taxon>Methanobacteriati</taxon>
        <taxon>Methanobacteriota</taxon>
        <taxon>Stenosarchaea group</taxon>
        <taxon>Halobacteria</taxon>
        <taxon>Halobacteriales</taxon>
        <taxon>Haladaptataceae</taxon>
        <taxon>Halorussus</taxon>
    </lineage>
</organism>
<dbReference type="Proteomes" id="UP000830729">
    <property type="component" value="Chromosome"/>
</dbReference>
<dbReference type="RefSeq" id="WP_248651600.1">
    <property type="nucleotide sequence ID" value="NZ_CP096659.1"/>
</dbReference>
<reference evidence="1 2" key="1">
    <citation type="submission" date="2022-04" db="EMBL/GenBank/DDBJ databases">
        <title>Diverse halophilic archaea isolated from saline environments.</title>
        <authorList>
            <person name="Cui H.-L."/>
        </authorList>
    </citation>
    <scope>NUCLEOTIDE SEQUENCE [LARGE SCALE GENOMIC DNA]</scope>
    <source>
        <strain evidence="1 2">XZYJT49</strain>
    </source>
</reference>
<dbReference type="AlphaFoldDB" id="A0A8U0HWV2"/>
<dbReference type="EMBL" id="CP096659">
    <property type="protein sequence ID" value="UPV75560.1"/>
    <property type="molecule type" value="Genomic_DNA"/>
</dbReference>
<evidence type="ECO:0000313" key="1">
    <source>
        <dbReference type="EMBL" id="UPV75560.1"/>
    </source>
</evidence>
<accession>A0A8U0HWV2</accession>
<proteinExistence type="predicted"/>
<protein>
    <submittedName>
        <fullName evidence="1">GYD domain-containing protein</fullName>
    </submittedName>
</protein>
<name>A0A8U0HWV2_9EURY</name>